<dbReference type="Gene3D" id="3.30.70.890">
    <property type="entry name" value="GHMP kinase, C-terminal domain"/>
    <property type="match status" value="1"/>
</dbReference>
<dbReference type="InterPro" id="IPR020568">
    <property type="entry name" value="Ribosomal_Su5_D2-typ_SF"/>
</dbReference>
<dbReference type="STRING" id="1616.IV73_GL000265"/>
<keyword evidence="1" id="KW-0963">Cytoplasm</keyword>
<comment type="caution">
    <text evidence="12">The sequence shown here is derived from an EMBL/GenBank/DDBJ whole genome shotgun (WGS) entry which is preliminary data.</text>
</comment>
<feature type="domain" description="GHMP kinase N-terminal" evidence="10">
    <location>
        <begin position="78"/>
        <end position="154"/>
    </location>
</feature>
<dbReference type="SUPFAM" id="SSF55060">
    <property type="entry name" value="GHMP Kinase, C-terminal domain"/>
    <property type="match status" value="1"/>
</dbReference>
<evidence type="ECO:0000256" key="7">
    <source>
        <dbReference type="ARBA" id="ARBA00022842"/>
    </source>
</evidence>
<accession>A0A0R2JIQ5</accession>
<protein>
    <recommendedName>
        <fullName evidence="14">Mevalonate kinase</fullName>
    </recommendedName>
</protein>
<keyword evidence="5" id="KW-0418">Kinase</keyword>
<dbReference type="InterPro" id="IPR036554">
    <property type="entry name" value="GHMP_kinase_C_sf"/>
</dbReference>
<dbReference type="Pfam" id="PF08544">
    <property type="entry name" value="GHMP_kinases_C"/>
    <property type="match status" value="1"/>
</dbReference>
<keyword evidence="2" id="KW-0444">Lipid biosynthesis</keyword>
<dbReference type="UniPathway" id="UPA00057">
    <property type="reaction ID" value="UER00098"/>
</dbReference>
<keyword evidence="13" id="KW-1185">Reference proteome</keyword>
<sequence>MVVKILKKTSIGKSHAKVILMGEHSVVYGQPAIALPLPDISFTTTIMPRLAGQMIFTPTYQGPLSSLAENYEGIRQLILRLLDFFNAKKRPFTLHINSDIPQERGMGSSAASAISIVRAFYDFFDTPLSSEHLQTWAAVEERITHGSPSGLDTSTVASSLPIWFIKNELTQPFELNLNATFILADTGIHGQTGLAVSVVRSLLEEQPHTTKKSIQHLGELTTAAHHALQFNTLSELGSLMNQAQAELQTLGVSHPQLDTLIHAARQAGALGAKLTGGGIGGTMLALAPDQKAADGIIEALENAGATEIWTQTYPTN</sequence>
<proteinExistence type="predicted"/>
<dbReference type="PRINTS" id="PR00959">
    <property type="entry name" value="MEVGALKINASE"/>
</dbReference>
<evidence type="ECO:0000256" key="2">
    <source>
        <dbReference type="ARBA" id="ARBA00022516"/>
    </source>
</evidence>
<dbReference type="GO" id="GO:0019287">
    <property type="term" value="P:isopentenyl diphosphate biosynthetic process, mevalonate pathway"/>
    <property type="evidence" value="ECO:0007669"/>
    <property type="project" value="UniProtKB-UniPathway"/>
</dbReference>
<comment type="pathway">
    <text evidence="9">Isoprenoid biosynthesis; isopentenyl diphosphate biosynthesis via mevalonate pathway; isopentenyl diphosphate from (R)-mevalonate: step 1/3.</text>
</comment>
<evidence type="ECO:0000256" key="6">
    <source>
        <dbReference type="ARBA" id="ARBA00022840"/>
    </source>
</evidence>
<dbReference type="PANTHER" id="PTHR43290">
    <property type="entry name" value="MEVALONATE KINASE"/>
    <property type="match status" value="1"/>
</dbReference>
<evidence type="ECO:0000313" key="12">
    <source>
        <dbReference type="EMBL" id="KRN75766.1"/>
    </source>
</evidence>
<keyword evidence="3" id="KW-0808">Transferase</keyword>
<dbReference type="Gene3D" id="3.30.230.10">
    <property type="match status" value="1"/>
</dbReference>
<evidence type="ECO:0000313" key="13">
    <source>
        <dbReference type="Proteomes" id="UP000051655"/>
    </source>
</evidence>
<organism evidence="12 13">
    <name type="scientific">Weissella kandleri</name>
    <dbReference type="NCBI Taxonomy" id="1616"/>
    <lineage>
        <taxon>Bacteria</taxon>
        <taxon>Bacillati</taxon>
        <taxon>Bacillota</taxon>
        <taxon>Bacilli</taxon>
        <taxon>Lactobacillales</taxon>
        <taxon>Lactobacillaceae</taxon>
        <taxon>Weissella</taxon>
    </lineage>
</organism>
<dbReference type="SUPFAM" id="SSF54211">
    <property type="entry name" value="Ribosomal protein S5 domain 2-like"/>
    <property type="match status" value="1"/>
</dbReference>
<evidence type="ECO:0000256" key="4">
    <source>
        <dbReference type="ARBA" id="ARBA00022741"/>
    </source>
</evidence>
<dbReference type="NCBIfam" id="TIGR00549">
    <property type="entry name" value="mevalon_kin"/>
    <property type="match status" value="1"/>
</dbReference>
<dbReference type="PATRIC" id="fig|1616.3.peg.269"/>
<dbReference type="InterPro" id="IPR013750">
    <property type="entry name" value="GHMP_kinase_C_dom"/>
</dbReference>
<dbReference type="GO" id="GO:0005829">
    <property type="term" value="C:cytosol"/>
    <property type="evidence" value="ECO:0007669"/>
    <property type="project" value="TreeGrafter"/>
</dbReference>
<reference evidence="12 13" key="1">
    <citation type="journal article" date="2015" name="Genome Announc.">
        <title>Expanding the biotechnology potential of lactobacilli through comparative genomics of 213 strains and associated genera.</title>
        <authorList>
            <person name="Sun Z."/>
            <person name="Harris H.M."/>
            <person name="McCann A."/>
            <person name="Guo C."/>
            <person name="Argimon S."/>
            <person name="Zhang W."/>
            <person name="Yang X."/>
            <person name="Jeffery I.B."/>
            <person name="Cooney J.C."/>
            <person name="Kagawa T.F."/>
            <person name="Liu W."/>
            <person name="Song Y."/>
            <person name="Salvetti E."/>
            <person name="Wrobel A."/>
            <person name="Rasinkangas P."/>
            <person name="Parkhill J."/>
            <person name="Rea M.C."/>
            <person name="O'Sullivan O."/>
            <person name="Ritari J."/>
            <person name="Douillard F.P."/>
            <person name="Paul Ross R."/>
            <person name="Yang R."/>
            <person name="Briner A.E."/>
            <person name="Felis G.E."/>
            <person name="de Vos W.M."/>
            <person name="Barrangou R."/>
            <person name="Klaenhammer T.R."/>
            <person name="Caufield P.W."/>
            <person name="Cui Y."/>
            <person name="Zhang H."/>
            <person name="O'Toole P.W."/>
        </authorList>
    </citation>
    <scope>NUCLEOTIDE SEQUENCE [LARGE SCALE GENOMIC DNA]</scope>
    <source>
        <strain evidence="12 13">DSM 20593</strain>
    </source>
</reference>
<evidence type="ECO:0008006" key="14">
    <source>
        <dbReference type="Google" id="ProtNLM"/>
    </source>
</evidence>
<dbReference type="InterPro" id="IPR014721">
    <property type="entry name" value="Ribsml_uS5_D2-typ_fold_subgr"/>
</dbReference>
<dbReference type="Proteomes" id="UP000051655">
    <property type="component" value="Unassembled WGS sequence"/>
</dbReference>
<evidence type="ECO:0000256" key="1">
    <source>
        <dbReference type="ARBA" id="ARBA00022490"/>
    </source>
</evidence>
<dbReference type="InterPro" id="IPR006204">
    <property type="entry name" value="GHMP_kinase_N_dom"/>
</dbReference>
<feature type="domain" description="GHMP kinase C-terminal" evidence="11">
    <location>
        <begin position="227"/>
        <end position="304"/>
    </location>
</feature>
<evidence type="ECO:0000256" key="8">
    <source>
        <dbReference type="ARBA" id="ARBA00023098"/>
    </source>
</evidence>
<keyword evidence="7" id="KW-0460">Magnesium</keyword>
<evidence type="ECO:0000256" key="9">
    <source>
        <dbReference type="ARBA" id="ARBA00029438"/>
    </source>
</evidence>
<dbReference type="AlphaFoldDB" id="A0A0R2JIQ5"/>
<evidence type="ECO:0000259" key="11">
    <source>
        <dbReference type="Pfam" id="PF08544"/>
    </source>
</evidence>
<dbReference type="InterPro" id="IPR006205">
    <property type="entry name" value="Mev_gal_kin"/>
</dbReference>
<keyword evidence="8" id="KW-0443">Lipid metabolism</keyword>
<dbReference type="EMBL" id="JQBP01000001">
    <property type="protein sequence ID" value="KRN75766.1"/>
    <property type="molecule type" value="Genomic_DNA"/>
</dbReference>
<evidence type="ECO:0000259" key="10">
    <source>
        <dbReference type="Pfam" id="PF00288"/>
    </source>
</evidence>
<dbReference type="Pfam" id="PF00288">
    <property type="entry name" value="GHMP_kinases_N"/>
    <property type="match status" value="1"/>
</dbReference>
<dbReference type="PANTHER" id="PTHR43290:SF2">
    <property type="entry name" value="MEVALONATE KINASE"/>
    <property type="match status" value="1"/>
</dbReference>
<gene>
    <name evidence="12" type="ORF">IV73_GL000265</name>
</gene>
<name>A0A0R2JIQ5_9LACO</name>
<keyword evidence="4" id="KW-0547">Nucleotide-binding</keyword>
<dbReference type="GO" id="GO:0005524">
    <property type="term" value="F:ATP binding"/>
    <property type="evidence" value="ECO:0007669"/>
    <property type="project" value="UniProtKB-KW"/>
</dbReference>
<keyword evidence="6" id="KW-0067">ATP-binding</keyword>
<evidence type="ECO:0000256" key="3">
    <source>
        <dbReference type="ARBA" id="ARBA00022679"/>
    </source>
</evidence>
<evidence type="ECO:0000256" key="5">
    <source>
        <dbReference type="ARBA" id="ARBA00022777"/>
    </source>
</evidence>
<dbReference type="GO" id="GO:0004496">
    <property type="term" value="F:mevalonate kinase activity"/>
    <property type="evidence" value="ECO:0007669"/>
    <property type="project" value="InterPro"/>
</dbReference>